<gene>
    <name evidence="1" type="ORF">PROFUN_15671</name>
</gene>
<name>A0A2P6MS56_9EUKA</name>
<dbReference type="Proteomes" id="UP000241769">
    <property type="component" value="Unassembled WGS sequence"/>
</dbReference>
<accession>A0A2P6MS56</accession>
<comment type="caution">
    <text evidence="1">The sequence shown here is derived from an EMBL/GenBank/DDBJ whole genome shotgun (WGS) entry which is preliminary data.</text>
</comment>
<organism evidence="1 2">
    <name type="scientific">Planoprotostelium fungivorum</name>
    <dbReference type="NCBI Taxonomy" id="1890364"/>
    <lineage>
        <taxon>Eukaryota</taxon>
        <taxon>Amoebozoa</taxon>
        <taxon>Evosea</taxon>
        <taxon>Variosea</taxon>
        <taxon>Cavosteliida</taxon>
        <taxon>Cavosteliaceae</taxon>
        <taxon>Planoprotostelium</taxon>
    </lineage>
</organism>
<reference evidence="1 2" key="1">
    <citation type="journal article" date="2018" name="Genome Biol. Evol.">
        <title>Multiple Roots of Fruiting Body Formation in Amoebozoa.</title>
        <authorList>
            <person name="Hillmann F."/>
            <person name="Forbes G."/>
            <person name="Novohradska S."/>
            <person name="Ferling I."/>
            <person name="Riege K."/>
            <person name="Groth M."/>
            <person name="Westermann M."/>
            <person name="Marz M."/>
            <person name="Spaller T."/>
            <person name="Winckler T."/>
            <person name="Schaap P."/>
            <person name="Glockner G."/>
        </authorList>
    </citation>
    <scope>NUCLEOTIDE SEQUENCE [LARGE SCALE GENOMIC DNA]</scope>
    <source>
        <strain evidence="1 2">Jena</strain>
    </source>
</reference>
<proteinExistence type="predicted"/>
<evidence type="ECO:0000313" key="2">
    <source>
        <dbReference type="Proteomes" id="UP000241769"/>
    </source>
</evidence>
<dbReference type="EMBL" id="MDYQ01000458">
    <property type="protein sequence ID" value="PRP74539.1"/>
    <property type="molecule type" value="Genomic_DNA"/>
</dbReference>
<dbReference type="InParanoid" id="A0A2P6MS56"/>
<evidence type="ECO:0000313" key="1">
    <source>
        <dbReference type="EMBL" id="PRP74539.1"/>
    </source>
</evidence>
<keyword evidence="2" id="KW-1185">Reference proteome</keyword>
<protein>
    <submittedName>
        <fullName evidence="1">Uncharacterized protein</fullName>
    </submittedName>
</protein>
<sequence length="429" mass="49390">MDYDLVKTFPVKRTEPKSFDELPVSKLLNYLTRDNIIELIGFPNFSSLNEQVRQQTGKISLPAVKKMLADNEQFQAILDQNHGMKQQAYNKYLAANAKVNDLTRQQQSKQVNWMMSKPKKQFLGCVAKHTPPEVFQKCVEQYDDPDAKYEQYKIIPYSGLRNSAYEKELNAGHTNRAAVLRPPPGMKIQHLPKGIREYVSRNPSEFKDYLDEISAETKYLSTISRLVKKETGPDARDRIRRRILQAAENTGDDSDVDVENDSLNEQVRQQTGKVSLPAVKKMLSDNEQFQAILDQNHGMKQQAYNKYLAANAKVNDLTRQQQSKQVNWLMSKPKKQFLGCVAKHTPPEVFQKCVEQYDDPDAKYEQYKIIPYSGLRNSAYEKELNAGHTNRAAVLRPPPGMKIQHLPKGIREYYNQQASKEGNWSRCKR</sequence>
<dbReference type="AlphaFoldDB" id="A0A2P6MS56"/>